<reference evidence="2 3" key="1">
    <citation type="submission" date="2024-08" db="EMBL/GenBank/DDBJ databases">
        <authorList>
            <person name="Feng Z."/>
            <person name="Ronholm J."/>
        </authorList>
    </citation>
    <scope>NUCLEOTIDE SEQUENCE [LARGE SCALE GENOMIC DNA]</scope>
    <source>
        <strain evidence="2 3">4-AB0-8</strain>
    </source>
</reference>
<keyword evidence="3" id="KW-1185">Reference proteome</keyword>
<dbReference type="PANTHER" id="PTHR30354:SF11">
    <property type="entry name" value="PERMEASE"/>
    <property type="match status" value="1"/>
</dbReference>
<feature type="transmembrane region" description="Helical" evidence="1">
    <location>
        <begin position="147"/>
        <end position="170"/>
    </location>
</feature>
<evidence type="ECO:0000313" key="2">
    <source>
        <dbReference type="EMBL" id="MEZ2740665.1"/>
    </source>
</evidence>
<feature type="transmembrane region" description="Helical" evidence="1">
    <location>
        <begin position="262"/>
        <end position="282"/>
    </location>
</feature>
<evidence type="ECO:0000313" key="3">
    <source>
        <dbReference type="Proteomes" id="UP001567350"/>
    </source>
</evidence>
<accession>A0ABV4IIQ5</accession>
<dbReference type="EMBL" id="JBGJLR010000019">
    <property type="protein sequence ID" value="MEZ2740665.1"/>
    <property type="molecule type" value="Genomic_DNA"/>
</dbReference>
<keyword evidence="1" id="KW-1133">Transmembrane helix</keyword>
<feature type="transmembrane region" description="Helical" evidence="1">
    <location>
        <begin position="105"/>
        <end position="127"/>
    </location>
</feature>
<name>A0ABV4IIQ5_9BURK</name>
<feature type="transmembrane region" description="Helical" evidence="1">
    <location>
        <begin position="6"/>
        <end position="23"/>
    </location>
</feature>
<feature type="transmembrane region" description="Helical" evidence="1">
    <location>
        <begin position="331"/>
        <end position="349"/>
    </location>
</feature>
<keyword evidence="1" id="KW-0472">Membrane</keyword>
<dbReference type="Pfam" id="PF02447">
    <property type="entry name" value="GntP_permease"/>
    <property type="match status" value="1"/>
</dbReference>
<proteinExistence type="predicted"/>
<organism evidence="2 3">
    <name type="scientific">Comamonas jiangduensis</name>
    <dbReference type="NCBI Taxonomy" id="1194168"/>
    <lineage>
        <taxon>Bacteria</taxon>
        <taxon>Pseudomonadati</taxon>
        <taxon>Pseudomonadota</taxon>
        <taxon>Betaproteobacteria</taxon>
        <taxon>Burkholderiales</taxon>
        <taxon>Comamonadaceae</taxon>
        <taxon>Comamonas</taxon>
    </lineage>
</organism>
<feature type="transmembrane region" description="Helical" evidence="1">
    <location>
        <begin position="227"/>
        <end position="250"/>
    </location>
</feature>
<feature type="transmembrane region" description="Helical" evidence="1">
    <location>
        <begin position="177"/>
        <end position="198"/>
    </location>
</feature>
<dbReference type="Proteomes" id="UP001567350">
    <property type="component" value="Unassembled WGS sequence"/>
</dbReference>
<comment type="caution">
    <text evidence="2">The sequence shown here is derived from an EMBL/GenBank/DDBJ whole genome shotgun (WGS) entry which is preliminary data.</text>
</comment>
<evidence type="ECO:0000256" key="1">
    <source>
        <dbReference type="SAM" id="Phobius"/>
    </source>
</evidence>
<feature type="transmembrane region" description="Helical" evidence="1">
    <location>
        <begin position="419"/>
        <end position="444"/>
    </location>
</feature>
<feature type="transmembrane region" description="Helical" evidence="1">
    <location>
        <begin position="355"/>
        <end position="376"/>
    </location>
</feature>
<gene>
    <name evidence="2" type="ORF">ACBP88_14640</name>
</gene>
<feature type="transmembrane region" description="Helical" evidence="1">
    <location>
        <begin position="383"/>
        <end position="399"/>
    </location>
</feature>
<sequence length="445" mass="45553">MSSIAISSILVVLSIVAIIYLTAKVKFNVFGALFAVTMALAVFGTGLPFGKVIDAMKTGFGNTLGGISFIIIFGAAIAVCMERSGGALSLATHIMNMAGKKNTKAAVAWTGFIPGLTIFCDTGYIILSGIVRTISATSQLPMPLLASILGTSLFAVHCLVPTHPGALAAATTMNANLGLLVVASIVFAVPGLIAAYFWSSKMCKGMDYAPATVEAPAQPSTTQLPSFAFSLLPVVLPLVLISISTLLTTFGLKDGVAAVFHFLGNPVIALLVGMLCGVWLLACNGGQKGDFSAVLEEAISKAGPILIITGAGGMFGAIIKETGVGGALGEALGSASVGLLVPFIIAALLKTAQGSSTVASITTAAIIVPSLATFGLDSEAGRIFAVLAIGAGSLVASHANDSYFWVVTKFSNIEMEQSLRVFTTSTIVMGVVTFACIWGASFFFL</sequence>
<feature type="transmembrane region" description="Helical" evidence="1">
    <location>
        <begin position="302"/>
        <end position="319"/>
    </location>
</feature>
<dbReference type="RefSeq" id="WP_313606094.1">
    <property type="nucleotide sequence ID" value="NZ_DAMCKS010000026.1"/>
</dbReference>
<dbReference type="PANTHER" id="PTHR30354">
    <property type="entry name" value="GNT FAMILY GLUCONATE TRANSPORTER"/>
    <property type="match status" value="1"/>
</dbReference>
<dbReference type="InterPro" id="IPR003474">
    <property type="entry name" value="Glcn_transporter"/>
</dbReference>
<protein>
    <submittedName>
        <fullName evidence="2">GntP family permease</fullName>
    </submittedName>
</protein>
<feature type="transmembrane region" description="Helical" evidence="1">
    <location>
        <begin position="62"/>
        <end position="81"/>
    </location>
</feature>
<feature type="transmembrane region" description="Helical" evidence="1">
    <location>
        <begin position="30"/>
        <end position="50"/>
    </location>
</feature>
<keyword evidence="1" id="KW-0812">Transmembrane</keyword>